<dbReference type="PANTHER" id="PTHR47385">
    <property type="entry name" value="CALPONIN"/>
    <property type="match status" value="1"/>
</dbReference>
<feature type="region of interest" description="Disordered" evidence="2">
    <location>
        <begin position="113"/>
        <end position="134"/>
    </location>
</feature>
<feature type="coiled-coil region" evidence="1">
    <location>
        <begin position="14"/>
        <end position="41"/>
    </location>
</feature>
<gene>
    <name evidence="4" type="ORF">CYY_006550</name>
</gene>
<evidence type="ECO:0000313" key="5">
    <source>
        <dbReference type="Proteomes" id="UP000695562"/>
    </source>
</evidence>
<dbReference type="GO" id="GO:0015629">
    <property type="term" value="C:actin cytoskeleton"/>
    <property type="evidence" value="ECO:0007669"/>
    <property type="project" value="TreeGrafter"/>
</dbReference>
<keyword evidence="1" id="KW-0175">Coiled coil</keyword>
<feature type="compositionally biased region" description="Low complexity" evidence="2">
    <location>
        <begin position="79"/>
        <end position="95"/>
    </location>
</feature>
<evidence type="ECO:0000259" key="3">
    <source>
        <dbReference type="PROSITE" id="PS50021"/>
    </source>
</evidence>
<feature type="compositionally biased region" description="Pro residues" evidence="2">
    <location>
        <begin position="287"/>
        <end position="296"/>
    </location>
</feature>
<evidence type="ECO:0000313" key="4">
    <source>
        <dbReference type="EMBL" id="KAF2072131.1"/>
    </source>
</evidence>
<dbReference type="GO" id="GO:0051015">
    <property type="term" value="F:actin filament binding"/>
    <property type="evidence" value="ECO:0007669"/>
    <property type="project" value="TreeGrafter"/>
</dbReference>
<dbReference type="Pfam" id="PF00307">
    <property type="entry name" value="CH"/>
    <property type="match status" value="1"/>
</dbReference>
<feature type="region of interest" description="Disordered" evidence="2">
    <location>
        <begin position="79"/>
        <end position="101"/>
    </location>
</feature>
<reference evidence="4" key="1">
    <citation type="submission" date="2020-01" db="EMBL/GenBank/DDBJ databases">
        <title>Development of genomics and gene disruption for Polysphondylium violaceum indicates a role for the polyketide synthase stlB in stalk morphogenesis.</title>
        <authorList>
            <person name="Narita B."/>
            <person name="Kawabe Y."/>
            <person name="Kin K."/>
            <person name="Saito T."/>
            <person name="Gibbs R."/>
            <person name="Kuspa A."/>
            <person name="Muzny D."/>
            <person name="Queller D."/>
            <person name="Richards S."/>
            <person name="Strassman J."/>
            <person name="Sucgang R."/>
            <person name="Worley K."/>
            <person name="Schaap P."/>
        </authorList>
    </citation>
    <scope>NUCLEOTIDE SEQUENCE</scope>
    <source>
        <strain evidence="4">QSvi11</strain>
    </source>
</reference>
<feature type="region of interest" description="Disordered" evidence="2">
    <location>
        <begin position="285"/>
        <end position="306"/>
    </location>
</feature>
<dbReference type="PRINTS" id="PR00888">
    <property type="entry name" value="SM22CALPONIN"/>
</dbReference>
<dbReference type="PANTHER" id="PTHR47385:SF14">
    <property type="entry name" value="TRANSGELIN"/>
    <property type="match status" value="1"/>
</dbReference>
<dbReference type="InterPro" id="IPR036872">
    <property type="entry name" value="CH_dom_sf"/>
</dbReference>
<dbReference type="EMBL" id="AJWJ01000308">
    <property type="protein sequence ID" value="KAF2072131.1"/>
    <property type="molecule type" value="Genomic_DNA"/>
</dbReference>
<dbReference type="SMART" id="SM00033">
    <property type="entry name" value="CH"/>
    <property type="match status" value="1"/>
</dbReference>
<feature type="compositionally biased region" description="Polar residues" evidence="2">
    <location>
        <begin position="430"/>
        <end position="439"/>
    </location>
</feature>
<feature type="compositionally biased region" description="Low complexity" evidence="2">
    <location>
        <begin position="472"/>
        <end position="499"/>
    </location>
</feature>
<dbReference type="InterPro" id="IPR050606">
    <property type="entry name" value="Calponin-like"/>
</dbReference>
<evidence type="ECO:0000256" key="1">
    <source>
        <dbReference type="SAM" id="Coils"/>
    </source>
</evidence>
<dbReference type="Gene3D" id="1.10.418.10">
    <property type="entry name" value="Calponin-like domain"/>
    <property type="match status" value="1"/>
</dbReference>
<dbReference type="OrthoDB" id="21360at2759"/>
<dbReference type="SUPFAM" id="SSF47576">
    <property type="entry name" value="Calponin-homology domain, CH-domain"/>
    <property type="match status" value="1"/>
</dbReference>
<evidence type="ECO:0000256" key="2">
    <source>
        <dbReference type="SAM" id="MobiDB-lite"/>
    </source>
</evidence>
<proteinExistence type="predicted"/>
<protein>
    <recommendedName>
        <fullName evidence="3">Calponin-homology (CH) domain-containing protein</fullName>
    </recommendedName>
</protein>
<keyword evidence="5" id="KW-1185">Reference proteome</keyword>
<comment type="caution">
    <text evidence="4">The sequence shown here is derived from an EMBL/GenBank/DDBJ whole genome shotgun (WGS) entry which is preliminary data.</text>
</comment>
<feature type="domain" description="Calponin-homology (CH)" evidence="3">
    <location>
        <begin position="541"/>
        <end position="654"/>
    </location>
</feature>
<feature type="region of interest" description="Disordered" evidence="2">
    <location>
        <begin position="417"/>
        <end position="506"/>
    </location>
</feature>
<dbReference type="Proteomes" id="UP000695562">
    <property type="component" value="Unassembled WGS sequence"/>
</dbReference>
<dbReference type="InterPro" id="IPR001715">
    <property type="entry name" value="CH_dom"/>
</dbReference>
<dbReference type="GO" id="GO:0007015">
    <property type="term" value="P:actin filament organization"/>
    <property type="evidence" value="ECO:0007669"/>
    <property type="project" value="TreeGrafter"/>
</dbReference>
<accession>A0A8J4PZJ8</accession>
<dbReference type="InterPro" id="IPR003096">
    <property type="entry name" value="SM22_calponin"/>
</dbReference>
<feature type="compositionally biased region" description="Low complexity" evidence="2">
    <location>
        <begin position="201"/>
        <end position="245"/>
    </location>
</feature>
<feature type="region of interest" description="Disordered" evidence="2">
    <location>
        <begin position="197"/>
        <end position="248"/>
    </location>
</feature>
<dbReference type="PROSITE" id="PS50021">
    <property type="entry name" value="CH"/>
    <property type="match status" value="1"/>
</dbReference>
<dbReference type="AlphaFoldDB" id="A0A8J4PZJ8"/>
<feature type="compositionally biased region" description="Low complexity" evidence="2">
    <location>
        <begin position="117"/>
        <end position="132"/>
    </location>
</feature>
<organism evidence="4 5">
    <name type="scientific">Polysphondylium violaceum</name>
    <dbReference type="NCBI Taxonomy" id="133409"/>
    <lineage>
        <taxon>Eukaryota</taxon>
        <taxon>Amoebozoa</taxon>
        <taxon>Evosea</taxon>
        <taxon>Eumycetozoa</taxon>
        <taxon>Dictyostelia</taxon>
        <taxon>Dictyosteliales</taxon>
        <taxon>Dictyosteliaceae</taxon>
        <taxon>Polysphondylium</taxon>
    </lineage>
</organism>
<sequence length="675" mass="76142">MLFDKDSIIGDISIDKLDHLIESLEKDVSKLEKELEILYEDSHNKSSNRNERFNYTNDLDQLSKSIIYQFEKESLSSLNNNNNTTTVTLSSSSTSINDSATDLIDDNQEEILRSETNDSSNNNNNIESSKNNVKYNSNINQDSTIILDNVIHINTSFHNKVNDISLEFKSIKKHKQQHQQNNENKCLNCLISSQLHHRDQPQQQQHPYHLQYQQQHQQQLTNNLSSNSTSTSSSTLLSPSTSNSNFNASNQISTISTIKEFSEWRSLIDDEVIELYSLIKELKTKLPPIPSPPSSPQIPNRDDSINDAPASPILSGKTRHKELYMHNNTFTNLLQLKNDLVGILKNPFFKNNNNNENDNKNSNITTAINNSTIISNTYITITPDNNNNSNNNKINNLSNIINDNIVTSAIVTNNNNNNNITTIPEEDTNQSKSAPNSPAKSRRERPPSPTLSPARGRANSAERSLVHTKSTNNLLQNNNINSNNNNINNSNIKSSHLNSTPQSSPAKSNKFVIRAIQPNSPVFSPSKTNNYYYKLSELDQEKCEEEIKAWIQKLLNSDLSETSPHLPNSSPLSHHLRSGVILCQVINSIRPNTIKKINLTPTPFLQMENIAHFLQACENLGVDKKDLFHSLDLYEMKNMKSVVATIYSLARSTHKIDDLRNSIFTNNTNPLNQSS</sequence>
<name>A0A8J4PZJ8_9MYCE</name>